<dbReference type="AlphaFoldDB" id="A0A660SA86"/>
<gene>
    <name evidence="3" type="ORF">DRP44_02345</name>
</gene>
<evidence type="ECO:0000313" key="3">
    <source>
        <dbReference type="EMBL" id="RKX67522.1"/>
    </source>
</evidence>
<proteinExistence type="predicted"/>
<dbReference type="Pfam" id="PF14332">
    <property type="entry name" value="DUF4388"/>
    <property type="match status" value="1"/>
</dbReference>
<dbReference type="InterPro" id="IPR025497">
    <property type="entry name" value="PatA-like_N"/>
</dbReference>
<name>A0A660SA86_UNCT6</name>
<feature type="region of interest" description="Disordered" evidence="1">
    <location>
        <begin position="182"/>
        <end position="232"/>
    </location>
</feature>
<reference evidence="3 4" key="1">
    <citation type="submission" date="2018-06" db="EMBL/GenBank/DDBJ databases">
        <title>Extensive metabolic versatility and redundancy in microbially diverse, dynamic hydrothermal sediments.</title>
        <authorList>
            <person name="Dombrowski N."/>
            <person name="Teske A."/>
            <person name="Baker B.J."/>
        </authorList>
    </citation>
    <scope>NUCLEOTIDE SEQUENCE [LARGE SCALE GENOMIC DNA]</scope>
    <source>
        <strain evidence="3">B35_G9</strain>
    </source>
</reference>
<protein>
    <recommendedName>
        <fullName evidence="2">PatA-like N-terminal domain-containing protein</fullName>
    </recommendedName>
</protein>
<feature type="domain" description="PatA-like N-terminal" evidence="2">
    <location>
        <begin position="6"/>
        <end position="105"/>
    </location>
</feature>
<evidence type="ECO:0000256" key="1">
    <source>
        <dbReference type="SAM" id="MobiDB-lite"/>
    </source>
</evidence>
<sequence length="232" mass="26279">MVAPLQGSLEDFDITDILELINIGKKDGALEIESDDYRGIIYFENGVVVDVSAGDYKGDDAIHRILRWNKGKFFFDPHKRATEKTLNIPIQKLMIEAARQLDEWKKIEQVVPSVNVVLKLNENPPTEDNEITFTDDDWKVLSIVDGKKTLKEIARELAISEFETGRIVYNLISAGFIILGEEKEDKKDDEPDDAENEPENKSNEAGSETNDARLKYSSRKKKKKGGLFGGRF</sequence>
<comment type="caution">
    <text evidence="3">The sequence shown here is derived from an EMBL/GenBank/DDBJ whole genome shotgun (WGS) entry which is preliminary data.</text>
</comment>
<accession>A0A660SA86</accession>
<dbReference type="PANTHER" id="PTHR36304">
    <property type="entry name" value="DOMAIN GTPASE-ACTIVATING PROTEIN, PUTATIVE-RELATED-RELATED"/>
    <property type="match status" value="1"/>
</dbReference>
<evidence type="ECO:0000259" key="2">
    <source>
        <dbReference type="Pfam" id="PF14332"/>
    </source>
</evidence>
<feature type="compositionally biased region" description="Basic residues" evidence="1">
    <location>
        <begin position="216"/>
        <end position="225"/>
    </location>
</feature>
<organism evidence="3 4">
    <name type="scientific">candidate division TA06 bacterium</name>
    <dbReference type="NCBI Taxonomy" id="2250710"/>
    <lineage>
        <taxon>Bacteria</taxon>
        <taxon>Bacteria division TA06</taxon>
    </lineage>
</organism>
<dbReference type="PANTHER" id="PTHR36304:SF4">
    <property type="entry name" value="DUF4388 DOMAIN-CONTAINING PROTEIN"/>
    <property type="match status" value="1"/>
</dbReference>
<dbReference type="EMBL" id="QNBC01000019">
    <property type="protein sequence ID" value="RKX67522.1"/>
    <property type="molecule type" value="Genomic_DNA"/>
</dbReference>
<evidence type="ECO:0000313" key="4">
    <source>
        <dbReference type="Proteomes" id="UP000282321"/>
    </source>
</evidence>
<dbReference type="Proteomes" id="UP000282321">
    <property type="component" value="Unassembled WGS sequence"/>
</dbReference>